<dbReference type="SUPFAM" id="SSF54966">
    <property type="entry name" value="RuBisCO, large subunit, small (N-terminal) domain"/>
    <property type="match status" value="1"/>
</dbReference>
<comment type="similarity">
    <text evidence="4">Belongs to the RuBisCO large chain family.</text>
</comment>
<protein>
    <submittedName>
        <fullName evidence="7">Ribulose 1,5-bisphosphate carboxylase</fullName>
    </submittedName>
</protein>
<gene>
    <name evidence="7" type="ORF">FKX85_08115</name>
</gene>
<evidence type="ECO:0000256" key="4">
    <source>
        <dbReference type="RuleBase" id="RU003834"/>
    </source>
</evidence>
<dbReference type="PANTHER" id="PTHR42704">
    <property type="entry name" value="RIBULOSE BISPHOSPHATE CARBOXYLASE"/>
    <property type="match status" value="1"/>
</dbReference>
<dbReference type="GO" id="GO:0000287">
    <property type="term" value="F:magnesium ion binding"/>
    <property type="evidence" value="ECO:0007669"/>
    <property type="project" value="InterPro"/>
</dbReference>
<organism evidence="7 8">
    <name type="scientific">Echinicola soli</name>
    <dbReference type="NCBI Taxonomy" id="2591634"/>
    <lineage>
        <taxon>Bacteria</taxon>
        <taxon>Pseudomonadati</taxon>
        <taxon>Bacteroidota</taxon>
        <taxon>Cytophagia</taxon>
        <taxon>Cytophagales</taxon>
        <taxon>Cyclobacteriaceae</taxon>
        <taxon>Echinicola</taxon>
    </lineage>
</organism>
<dbReference type="GO" id="GO:0015977">
    <property type="term" value="P:carbon fixation"/>
    <property type="evidence" value="ECO:0007669"/>
    <property type="project" value="InterPro"/>
</dbReference>
<keyword evidence="2" id="KW-0479">Metal-binding</keyword>
<evidence type="ECO:0000256" key="2">
    <source>
        <dbReference type="ARBA" id="ARBA00022723"/>
    </source>
</evidence>
<evidence type="ECO:0000259" key="5">
    <source>
        <dbReference type="Pfam" id="PF00016"/>
    </source>
</evidence>
<dbReference type="OrthoDB" id="9770811at2"/>
<evidence type="ECO:0000259" key="6">
    <source>
        <dbReference type="Pfam" id="PF02788"/>
    </source>
</evidence>
<dbReference type="RefSeq" id="WP_141614254.1">
    <property type="nucleotide sequence ID" value="NZ_CP041253.1"/>
</dbReference>
<dbReference type="Proteomes" id="UP000316614">
    <property type="component" value="Chromosome"/>
</dbReference>
<dbReference type="InterPro" id="IPR036422">
    <property type="entry name" value="RuBisCO_lsu_N_sf"/>
</dbReference>
<dbReference type="EMBL" id="CP041253">
    <property type="protein sequence ID" value="QDH79002.1"/>
    <property type="molecule type" value="Genomic_DNA"/>
</dbReference>
<dbReference type="Pfam" id="PF02788">
    <property type="entry name" value="RuBisCO_large_N"/>
    <property type="match status" value="1"/>
</dbReference>
<dbReference type="InterPro" id="IPR033966">
    <property type="entry name" value="RuBisCO"/>
</dbReference>
<dbReference type="SUPFAM" id="SSF51649">
    <property type="entry name" value="RuBisCo, C-terminal domain"/>
    <property type="match status" value="1"/>
</dbReference>
<name>A0A514CGR1_9BACT</name>
<dbReference type="PROSITE" id="PS00157">
    <property type="entry name" value="RUBISCO_LARGE"/>
    <property type="match status" value="1"/>
</dbReference>
<evidence type="ECO:0000256" key="3">
    <source>
        <dbReference type="ARBA" id="ARBA00022842"/>
    </source>
</evidence>
<evidence type="ECO:0000256" key="1">
    <source>
        <dbReference type="ARBA" id="ARBA00001946"/>
    </source>
</evidence>
<accession>A0A514CGR1</accession>
<dbReference type="CDD" id="cd08207">
    <property type="entry name" value="RLP_NonPhot"/>
    <property type="match status" value="1"/>
</dbReference>
<dbReference type="Gene3D" id="3.20.20.110">
    <property type="entry name" value="Ribulose bisphosphate carboxylase, large subunit, C-terminal domain"/>
    <property type="match status" value="1"/>
</dbReference>
<dbReference type="Pfam" id="PF00016">
    <property type="entry name" value="RuBisCO_large"/>
    <property type="match status" value="1"/>
</dbReference>
<feature type="domain" description="Ribulose bisphosphate carboxylase large subunit ferrodoxin-like N-terminal" evidence="6">
    <location>
        <begin position="13"/>
        <end position="122"/>
    </location>
</feature>
<keyword evidence="3" id="KW-0460">Magnesium</keyword>
<dbReference type="GO" id="GO:0016984">
    <property type="term" value="F:ribulose-bisphosphate carboxylase activity"/>
    <property type="evidence" value="ECO:0007669"/>
    <property type="project" value="InterPro"/>
</dbReference>
<feature type="domain" description="Ribulose bisphosphate carboxylase large subunit C-terminal" evidence="5">
    <location>
        <begin position="145"/>
        <end position="409"/>
    </location>
</feature>
<reference evidence="7 8" key="1">
    <citation type="submission" date="2019-06" db="EMBL/GenBank/DDBJ databases">
        <title>Echinicola alkalisoli sp. nov. isolated from saline soil.</title>
        <authorList>
            <person name="Sun J.-Q."/>
            <person name="Xu L."/>
        </authorList>
    </citation>
    <scope>NUCLEOTIDE SEQUENCE [LARGE SCALE GENOMIC DNA]</scope>
    <source>
        <strain evidence="7 8">LN3S3</strain>
    </source>
</reference>
<sequence>MERISATYFIETPYEVEAAAQVLAGEQSSGTFVAVPGETAELKQRFAARVESIEKLETVSHPAIPGAVSASGQYHRAIITVSWSIENFGYNLPTMVSTLQGNLYEITQFTGLKLMDLEVPASFARQFAGPAFGIQGCRGLTGVAEGRPLIGTIIKPSIGMSPEETATLVKTLAEAGIDFIKDDELMGSAANSPFDKRVDAIMQVINAHADRTGKKVMYAFNISDEIGAMHKHYDKVVGSGGTCAMMSINSVGMAGVKEICDRRELAIHAHRNGWGMLNRHPLLGIDFRAYQKLWRLAGVDQLHVNGIQNKFWESDDSVVSSIEACLAPILGGYQVMPVVSSGQWGGQAPETYRRTQTTDLLYMAGGGIMAHPAGPAGGVKALQQAWQAAVKGISVEEAAKMYKEFGLSVQKFGKK</sequence>
<keyword evidence="8" id="KW-1185">Reference proteome</keyword>
<dbReference type="PANTHER" id="PTHR42704:SF17">
    <property type="entry name" value="RIBULOSE BISPHOSPHATE CARBOXYLASE LARGE CHAIN"/>
    <property type="match status" value="1"/>
</dbReference>
<dbReference type="InterPro" id="IPR036376">
    <property type="entry name" value="RuBisCO_lsu_C_sf"/>
</dbReference>
<dbReference type="SFLD" id="SFLDG00301">
    <property type="entry name" value="RuBisCO-like_proteins"/>
    <property type="match status" value="1"/>
</dbReference>
<dbReference type="KEGG" id="echi:FKX85_08115"/>
<dbReference type="InterPro" id="IPR020878">
    <property type="entry name" value="RuBisCo_large_chain_AS"/>
</dbReference>
<comment type="cofactor">
    <cofactor evidence="1">
        <name>Mg(2+)</name>
        <dbReference type="ChEBI" id="CHEBI:18420"/>
    </cofactor>
</comment>
<dbReference type="SFLD" id="SFLDS00014">
    <property type="entry name" value="RuBisCO"/>
    <property type="match status" value="1"/>
</dbReference>
<dbReference type="InterPro" id="IPR017443">
    <property type="entry name" value="RuBisCO_lsu_fd_N"/>
</dbReference>
<dbReference type="AlphaFoldDB" id="A0A514CGR1"/>
<proteinExistence type="inferred from homology"/>
<dbReference type="Gene3D" id="3.30.70.150">
    <property type="entry name" value="RuBisCO large subunit, N-terminal domain"/>
    <property type="match status" value="1"/>
</dbReference>
<evidence type="ECO:0000313" key="7">
    <source>
        <dbReference type="EMBL" id="QDH79002.1"/>
    </source>
</evidence>
<dbReference type="InterPro" id="IPR000685">
    <property type="entry name" value="RuBisCO_lsu_C"/>
</dbReference>
<evidence type="ECO:0000313" key="8">
    <source>
        <dbReference type="Proteomes" id="UP000316614"/>
    </source>
</evidence>